<dbReference type="InterPro" id="IPR012340">
    <property type="entry name" value="NA-bd_OB-fold"/>
</dbReference>
<comment type="similarity">
    <text evidence="12 13">Belongs to the arginase family.</text>
</comment>
<dbReference type="Pfam" id="PF00152">
    <property type="entry name" value="tRNA-synt_2"/>
    <property type="match status" value="1"/>
</dbReference>
<dbReference type="AlphaFoldDB" id="A0A2C5YQ83"/>
<dbReference type="GO" id="GO:0003676">
    <property type="term" value="F:nucleic acid binding"/>
    <property type="evidence" value="ECO:0007669"/>
    <property type="project" value="InterPro"/>
</dbReference>
<evidence type="ECO:0000256" key="2">
    <source>
        <dbReference type="ARBA" id="ARBA00008226"/>
    </source>
</evidence>
<reference evidence="16 17" key="1">
    <citation type="submission" date="2017-06" db="EMBL/GenBank/DDBJ databases">
        <title>Ant-infecting Ophiocordyceps genomes reveal a high diversity of potential behavioral manipulation genes and a possible major role for enterotoxins.</title>
        <authorList>
            <person name="De Bekker C."/>
            <person name="Evans H.C."/>
            <person name="Brachmann A."/>
            <person name="Hughes D.P."/>
        </authorList>
    </citation>
    <scope>NUCLEOTIDE SEQUENCE [LARGE SCALE GENOMIC DNA]</scope>
    <source>
        <strain evidence="16 17">Map16</strain>
    </source>
</reference>
<dbReference type="CDD" id="cd00776">
    <property type="entry name" value="AsxRS_core"/>
    <property type="match status" value="1"/>
</dbReference>
<dbReference type="PROSITE" id="PS01053">
    <property type="entry name" value="ARGINASE_1"/>
    <property type="match status" value="1"/>
</dbReference>
<dbReference type="PRINTS" id="PR00116">
    <property type="entry name" value="ARGINASE"/>
</dbReference>
<comment type="caution">
    <text evidence="16">The sequence shown here is derived from an EMBL/GenBank/DDBJ whole genome shotgun (WGS) entry which is preliminary data.</text>
</comment>
<keyword evidence="17" id="KW-1185">Reference proteome</keyword>
<evidence type="ECO:0000313" key="17">
    <source>
        <dbReference type="Proteomes" id="UP000226431"/>
    </source>
</evidence>
<evidence type="ECO:0000256" key="13">
    <source>
        <dbReference type="RuleBase" id="RU003684"/>
    </source>
</evidence>
<keyword evidence="7" id="KW-0547">Nucleotide-binding</keyword>
<keyword evidence="8 13" id="KW-0378">Hydrolase</keyword>
<accession>A0A2C5YQ83</accession>
<comment type="similarity">
    <text evidence="2">Belongs to the class-II aminoacyl-tRNA synthetase family.</text>
</comment>
<keyword evidence="9" id="KW-0067">ATP-binding</keyword>
<organism evidence="16 17">
    <name type="scientific">Ophiocordyceps camponoti-rufipedis</name>
    <dbReference type="NCBI Taxonomy" id="2004952"/>
    <lineage>
        <taxon>Eukaryota</taxon>
        <taxon>Fungi</taxon>
        <taxon>Dikarya</taxon>
        <taxon>Ascomycota</taxon>
        <taxon>Pezizomycotina</taxon>
        <taxon>Sordariomycetes</taxon>
        <taxon>Hypocreomycetidae</taxon>
        <taxon>Hypocreales</taxon>
        <taxon>Ophiocordycipitaceae</taxon>
        <taxon>Ophiocordyceps</taxon>
    </lineage>
</organism>
<comment type="subcellular location">
    <subcellularLocation>
        <location evidence="1">Cytoplasm</location>
    </subcellularLocation>
</comment>
<dbReference type="InterPro" id="IPR004364">
    <property type="entry name" value="Aa-tRNA-synt_II"/>
</dbReference>
<evidence type="ECO:0000256" key="12">
    <source>
        <dbReference type="PROSITE-ProRule" id="PRU00742"/>
    </source>
</evidence>
<name>A0A2C5YQ83_9HYPO</name>
<dbReference type="Gene3D" id="3.40.800.10">
    <property type="entry name" value="Ureohydrolase domain"/>
    <property type="match status" value="1"/>
</dbReference>
<keyword evidence="4" id="KW-0963">Cytoplasm</keyword>
<dbReference type="STRING" id="2004952.A0A2C5YQ83"/>
<dbReference type="InterPro" id="IPR020855">
    <property type="entry name" value="Ureohydrolase_Mn_BS"/>
</dbReference>
<dbReference type="GO" id="GO:0016813">
    <property type="term" value="F:hydrolase activity, acting on carbon-nitrogen (but not peptide) bonds, in linear amidines"/>
    <property type="evidence" value="ECO:0007669"/>
    <property type="project" value="InterPro"/>
</dbReference>
<dbReference type="SUPFAM" id="SSF50249">
    <property type="entry name" value="Nucleic acid-binding proteins"/>
    <property type="match status" value="1"/>
</dbReference>
<dbReference type="InterPro" id="IPR006035">
    <property type="entry name" value="Ureohydrolase"/>
</dbReference>
<dbReference type="Pfam" id="PF01336">
    <property type="entry name" value="tRNA_anti-codon"/>
    <property type="match status" value="1"/>
</dbReference>
<dbReference type="GO" id="GO:0005524">
    <property type="term" value="F:ATP binding"/>
    <property type="evidence" value="ECO:0007669"/>
    <property type="project" value="UniProtKB-KW"/>
</dbReference>
<dbReference type="CDD" id="cd11592">
    <property type="entry name" value="Agmatinase_PAH"/>
    <property type="match status" value="1"/>
</dbReference>
<dbReference type="FunFam" id="3.40.800.10:FF:000014">
    <property type="entry name" value="Arginase family protein"/>
    <property type="match status" value="1"/>
</dbReference>
<dbReference type="Gene3D" id="3.30.1910.20">
    <property type="entry name" value="asparaginyl-tRNA synthetase, N-terminal domain"/>
    <property type="match status" value="1"/>
</dbReference>
<evidence type="ECO:0000256" key="4">
    <source>
        <dbReference type="ARBA" id="ARBA00022490"/>
    </source>
</evidence>
<dbReference type="InterPro" id="IPR006195">
    <property type="entry name" value="aa-tRNA-synth_II"/>
</dbReference>
<dbReference type="NCBIfam" id="TIGR00457">
    <property type="entry name" value="asnS"/>
    <property type="match status" value="1"/>
</dbReference>
<dbReference type="PANTHER" id="PTHR22594">
    <property type="entry name" value="ASPARTYL/LYSYL-TRNA SYNTHETASE"/>
    <property type="match status" value="1"/>
</dbReference>
<dbReference type="Proteomes" id="UP000226431">
    <property type="component" value="Unassembled WGS sequence"/>
</dbReference>
<evidence type="ECO:0000256" key="9">
    <source>
        <dbReference type="ARBA" id="ARBA00022840"/>
    </source>
</evidence>
<dbReference type="Pfam" id="PF00491">
    <property type="entry name" value="Arginase"/>
    <property type="match status" value="1"/>
</dbReference>
<evidence type="ECO:0000256" key="7">
    <source>
        <dbReference type="ARBA" id="ARBA00022741"/>
    </source>
</evidence>
<protein>
    <recommendedName>
        <fullName evidence="3">asparagine--tRNA ligase</fullName>
        <ecNumber evidence="3">6.1.1.22</ecNumber>
    </recommendedName>
</protein>
<feature type="domain" description="Aminoacyl-transfer RNA synthetases class-II family profile" evidence="15">
    <location>
        <begin position="677"/>
        <end position="974"/>
    </location>
</feature>
<evidence type="ECO:0000256" key="11">
    <source>
        <dbReference type="ARBA" id="ARBA00023146"/>
    </source>
</evidence>
<dbReference type="Pfam" id="PF20917">
    <property type="entry name" value="AsnRS_N"/>
    <property type="match status" value="1"/>
</dbReference>
<evidence type="ECO:0000256" key="3">
    <source>
        <dbReference type="ARBA" id="ARBA00012816"/>
    </source>
</evidence>
<dbReference type="CDD" id="cd04323">
    <property type="entry name" value="AsnRS_cyto_like_N"/>
    <property type="match status" value="1"/>
</dbReference>
<dbReference type="GO" id="GO:0006421">
    <property type="term" value="P:asparaginyl-tRNA aminoacylation"/>
    <property type="evidence" value="ECO:0007669"/>
    <property type="project" value="InterPro"/>
</dbReference>
<evidence type="ECO:0000259" key="15">
    <source>
        <dbReference type="PROSITE" id="PS50862"/>
    </source>
</evidence>
<dbReference type="GO" id="GO:0004816">
    <property type="term" value="F:asparagine-tRNA ligase activity"/>
    <property type="evidence" value="ECO:0007669"/>
    <property type="project" value="UniProtKB-EC"/>
</dbReference>
<dbReference type="OrthoDB" id="1931232at2759"/>
<sequence>MKSAVALVGLLASSVCSAHGADDHGGPWSKEALAELEAKWGYEWGFSGIGSFAHLDHVKCLVDPSVQFDIAVIGVPFDTAVSFRPGARFGPRAIRHSSARQTAFRGFNPRAGINPYQDWAKIIDCGDMPITPFDNQIALEQMTQAFRELGKRKASKTSNPRPRLVTLGGDHSLALPALRALKEIYGRPVRVLHFDAHLDTWDPYSYPAAWGATQFTHGSMFWMASQEGLLSNSSSSPSVHAGLRTRLSGTSWADNESDGSQNWVRFSADDMDEKGTSGIIDGIVKTLGTEDPVYLSVDIDVLDPAFAPGTGTPEPGGWTTRELIRVLRGIEGLNLVGADVVEVSPAYQGRGEETALAAAQVVYEMVTSMVKRGSKGQAVVRDELTPLEPEFRYIFSEMAAVQELAERIRSDDSVYVDTDAGVDDGTADGSQGKPFKSLAFAYIQNIDRPGVTYLTRASVTGSEEDAAARMAWKAPAKSAVKKAQGAVDVHKKKLAKQQQVQASEDAKKQQRLGNLEASKKIIIREDPSLPKAVKMNIGDKTVALGDGDGVKGARVKVSGRIHRLRVQKQATFITLVDGRGHLQCVLQAGDLTKTYDALLFAQGTSLTLHGEMRKVPDGQTAPDGRELHVDYYTVIGTSPGDEEAITNKVSSTQNQWDQLMLDNRHLVLRGDNASAVMKLRASVEWAFIKAYHDMGFVKVSPPALVQTQVEGGATLFNVPYYDELAYLTQSSQLYLETVLPSLGNVYCIEKSFRAEKSLTRRHLSEYTHVEAELDFIEFGEMLEHIEEVICRVVDSVLEDAEMARLLKELNPGFDRPSRPFLRMKYSDAIDWLNKQDPPILNEEGNTHVFGDDIAEAAERKMTDIINRPIFLTHFPVEIKAFYMKKDPSDVRVTESVDCLMPGVGEIVGGSMRMEGYDELLAAYEKQGIPAKDYYWYTDQRKYGTSPHGGYGLGLERFLAWMANQHTVRTTCLYPRFMGRCKP</sequence>
<proteinExistence type="inferred from homology"/>
<dbReference type="EC" id="6.1.1.22" evidence="3"/>
<dbReference type="PROSITE" id="PS50862">
    <property type="entry name" value="AA_TRNA_LIGASE_II"/>
    <property type="match status" value="1"/>
</dbReference>
<evidence type="ECO:0000256" key="8">
    <source>
        <dbReference type="ARBA" id="ARBA00022801"/>
    </source>
</evidence>
<dbReference type="InterPro" id="IPR004522">
    <property type="entry name" value="Asn-tRNA-ligase"/>
</dbReference>
<keyword evidence="6" id="KW-0479">Metal-binding</keyword>
<keyword evidence="10" id="KW-0648">Protein biosynthesis</keyword>
<evidence type="ECO:0000256" key="10">
    <source>
        <dbReference type="ARBA" id="ARBA00022917"/>
    </source>
</evidence>
<keyword evidence="11" id="KW-0030">Aminoacyl-tRNA synthetase</keyword>
<dbReference type="GO" id="GO:0005737">
    <property type="term" value="C:cytoplasm"/>
    <property type="evidence" value="ECO:0007669"/>
    <property type="project" value="UniProtKB-SubCell"/>
</dbReference>
<evidence type="ECO:0000256" key="1">
    <source>
        <dbReference type="ARBA" id="ARBA00004496"/>
    </source>
</evidence>
<dbReference type="PANTHER" id="PTHR22594:SF16">
    <property type="entry name" value="ASPARAGINE--TRNA LIGASE, CYTOPLASMIC"/>
    <property type="match status" value="1"/>
</dbReference>
<dbReference type="InterPro" id="IPR004365">
    <property type="entry name" value="NA-bd_OB_tRNA"/>
</dbReference>
<evidence type="ECO:0000256" key="5">
    <source>
        <dbReference type="ARBA" id="ARBA00022598"/>
    </source>
</evidence>
<keyword evidence="14" id="KW-0732">Signal</keyword>
<evidence type="ECO:0000313" key="16">
    <source>
        <dbReference type="EMBL" id="PHH69680.1"/>
    </source>
</evidence>
<feature type="chain" id="PRO_5012180338" description="asparagine--tRNA ligase" evidence="14">
    <location>
        <begin position="21"/>
        <end position="982"/>
    </location>
</feature>
<dbReference type="PROSITE" id="PS51409">
    <property type="entry name" value="ARGINASE_2"/>
    <property type="match status" value="1"/>
</dbReference>
<dbReference type="InterPro" id="IPR045864">
    <property type="entry name" value="aa-tRNA-synth_II/BPL/LPL"/>
</dbReference>
<dbReference type="Gene3D" id="2.40.50.140">
    <property type="entry name" value="Nucleic acid-binding proteins"/>
    <property type="match status" value="1"/>
</dbReference>
<evidence type="ECO:0000256" key="14">
    <source>
        <dbReference type="SAM" id="SignalP"/>
    </source>
</evidence>
<gene>
    <name evidence="16" type="ORF">CDD80_6566</name>
</gene>
<dbReference type="Gene3D" id="3.30.930.10">
    <property type="entry name" value="Bira Bifunctional Protein, Domain 2"/>
    <property type="match status" value="1"/>
</dbReference>
<dbReference type="GO" id="GO:0046872">
    <property type="term" value="F:metal ion binding"/>
    <property type="evidence" value="ECO:0007669"/>
    <property type="project" value="UniProtKB-KW"/>
</dbReference>
<dbReference type="InterPro" id="IPR048952">
    <property type="entry name" value="AsnRS_N"/>
</dbReference>
<dbReference type="InterPro" id="IPR023696">
    <property type="entry name" value="Ureohydrolase_dom_sf"/>
</dbReference>
<keyword evidence="5" id="KW-0436">Ligase</keyword>
<evidence type="ECO:0000256" key="6">
    <source>
        <dbReference type="ARBA" id="ARBA00022723"/>
    </source>
</evidence>
<dbReference type="SUPFAM" id="SSF55681">
    <property type="entry name" value="Class II aaRS and biotin synthetases"/>
    <property type="match status" value="1"/>
</dbReference>
<dbReference type="SUPFAM" id="SSF52768">
    <property type="entry name" value="Arginase/deacetylase"/>
    <property type="match status" value="1"/>
</dbReference>
<feature type="signal peptide" evidence="14">
    <location>
        <begin position="1"/>
        <end position="20"/>
    </location>
</feature>
<dbReference type="EMBL" id="NJES01000727">
    <property type="protein sequence ID" value="PHH69680.1"/>
    <property type="molecule type" value="Genomic_DNA"/>
</dbReference>